<organism evidence="2 3">
    <name type="scientific">Actinotalea soli</name>
    <dbReference type="NCBI Taxonomy" id="2819234"/>
    <lineage>
        <taxon>Bacteria</taxon>
        <taxon>Bacillati</taxon>
        <taxon>Actinomycetota</taxon>
        <taxon>Actinomycetes</taxon>
        <taxon>Micrococcales</taxon>
        <taxon>Cellulomonadaceae</taxon>
        <taxon>Actinotalea</taxon>
    </lineage>
</organism>
<dbReference type="InterPro" id="IPR003729">
    <property type="entry name" value="Bi_nuclease_dom"/>
</dbReference>
<comment type="caution">
    <text evidence="2">The sequence shown here is derived from an EMBL/GenBank/DDBJ whole genome shotgun (WGS) entry which is preliminary data.</text>
</comment>
<dbReference type="Gene3D" id="3.10.690.10">
    <property type="entry name" value="Bifunctional nuclease domain"/>
    <property type="match status" value="1"/>
</dbReference>
<accession>A0A939LPB3</accession>
<dbReference type="GO" id="GO:0004518">
    <property type="term" value="F:nuclease activity"/>
    <property type="evidence" value="ECO:0007669"/>
    <property type="project" value="InterPro"/>
</dbReference>
<dbReference type="EMBL" id="JAGEMK010000001">
    <property type="protein sequence ID" value="MBO1750395.1"/>
    <property type="molecule type" value="Genomic_DNA"/>
</dbReference>
<evidence type="ECO:0000313" key="3">
    <source>
        <dbReference type="Proteomes" id="UP000664209"/>
    </source>
</evidence>
<dbReference type="InterPro" id="IPR036104">
    <property type="entry name" value="BFN_sf"/>
</dbReference>
<dbReference type="Proteomes" id="UP000664209">
    <property type="component" value="Unassembled WGS sequence"/>
</dbReference>
<feature type="domain" description="BFN" evidence="1">
    <location>
        <begin position="6"/>
        <end position="134"/>
    </location>
</feature>
<reference evidence="2" key="1">
    <citation type="submission" date="2021-03" db="EMBL/GenBank/DDBJ databases">
        <title>Actinotalea soli sp. nov., isolated from soil.</title>
        <authorList>
            <person name="Ping W."/>
            <person name="Zhang J."/>
        </authorList>
    </citation>
    <scope>NUCLEOTIDE SEQUENCE</scope>
    <source>
        <strain evidence="2">BY-33</strain>
    </source>
</reference>
<dbReference type="SUPFAM" id="SSF103256">
    <property type="entry name" value="Hypothetical protein TM0160"/>
    <property type="match status" value="1"/>
</dbReference>
<dbReference type="Pfam" id="PF02577">
    <property type="entry name" value="BFN_dom"/>
    <property type="match status" value="1"/>
</dbReference>
<dbReference type="PANTHER" id="PTHR15160:SF1">
    <property type="entry name" value="VON HIPPEL-LINDAU DISEASE TUMOR SUPPRESSOR"/>
    <property type="match status" value="1"/>
</dbReference>
<protein>
    <submittedName>
        <fullName evidence="2">Bifunctional nuclease family protein</fullName>
    </submittedName>
</protein>
<dbReference type="PROSITE" id="PS51658">
    <property type="entry name" value="BFN"/>
    <property type="match status" value="1"/>
</dbReference>
<name>A0A939LPB3_9CELL</name>
<keyword evidence="3" id="KW-1185">Reference proteome</keyword>
<gene>
    <name evidence="2" type="ORF">J4G33_01100</name>
</gene>
<dbReference type="RefSeq" id="WP_208054048.1">
    <property type="nucleotide sequence ID" value="NZ_JAGEMK010000001.1"/>
</dbReference>
<sequence length="171" mass="17924">MGDEELVQLDVLGVRRQAPSDQVVVLLLDLDGHRLLPIVVGVAEGSSIAAAQSGITAPRPMTHDLLVSVVEASGRSVARAEVVSLVDGVFHAALVLDNGVRVDSRASDAIAVAVRTGSPVVCAPAVLEEAGLEVEHREPESEVQEFRAFLDTVNADDFGSEEDDPGSRPPS</sequence>
<evidence type="ECO:0000259" key="1">
    <source>
        <dbReference type="PROSITE" id="PS51658"/>
    </source>
</evidence>
<evidence type="ECO:0000313" key="2">
    <source>
        <dbReference type="EMBL" id="MBO1750395.1"/>
    </source>
</evidence>
<dbReference type="PANTHER" id="PTHR15160">
    <property type="entry name" value="VON HIPPEL-LINDAU PROTEIN"/>
    <property type="match status" value="1"/>
</dbReference>
<proteinExistence type="predicted"/>
<dbReference type="AlphaFoldDB" id="A0A939LPB3"/>